<comment type="caution">
    <text evidence="1">The sequence shown here is derived from an EMBL/GenBank/DDBJ whole genome shotgun (WGS) entry which is preliminary data.</text>
</comment>
<proteinExistence type="predicted"/>
<protein>
    <recommendedName>
        <fullName evidence="3">DUF1795 domain-containing protein</fullName>
    </recommendedName>
</protein>
<gene>
    <name evidence="1" type="ORF">HND93_33860</name>
</gene>
<name>A0ABX2TL11_9PROT</name>
<dbReference type="RefSeq" id="WP_180286492.1">
    <property type="nucleotide sequence ID" value="NZ_JABFDB010000044.1"/>
</dbReference>
<evidence type="ECO:0000313" key="1">
    <source>
        <dbReference type="EMBL" id="NYZ24717.1"/>
    </source>
</evidence>
<evidence type="ECO:0000313" key="2">
    <source>
        <dbReference type="Proteomes" id="UP000584642"/>
    </source>
</evidence>
<dbReference type="Proteomes" id="UP000584642">
    <property type="component" value="Unassembled WGS sequence"/>
</dbReference>
<accession>A0ABX2TL11</accession>
<sequence length="171" mass="18298">MADERMFGGRTIERDGVVRFRLPADWTIRMEEHEGHAVTAFDAPGGGTLRLVTDRVTPPRAGEGGTAVLLREMALRFVRPDDPRCGDRVVEDRPGGGLIASAVLRTDEDGRTTWHGHAEAHYLWMLGAEQGGRVAAAMFSFALSTAQDGEEAAVAAIGTADAAIRAAAFPL</sequence>
<dbReference type="EMBL" id="JABFDB010000044">
    <property type="protein sequence ID" value="NYZ24717.1"/>
    <property type="molecule type" value="Genomic_DNA"/>
</dbReference>
<keyword evidence="2" id="KW-1185">Reference proteome</keyword>
<reference evidence="1 2" key="1">
    <citation type="submission" date="2020-05" db="EMBL/GenBank/DDBJ databases">
        <title>Azospirillum oleiclasticum sp. nov, a nitrogen-fixing and heavy crude oil-emulsifying bacterium isolated from the crude oil of Yumen Oilfield.</title>
        <authorList>
            <person name="Wu D."/>
            <person name="Cai M."/>
            <person name="Zhang X."/>
        </authorList>
    </citation>
    <scope>NUCLEOTIDE SEQUENCE [LARGE SCALE GENOMIC DNA]</scope>
    <source>
        <strain evidence="1 2">ROY-1-1-2</strain>
    </source>
</reference>
<evidence type="ECO:0008006" key="3">
    <source>
        <dbReference type="Google" id="ProtNLM"/>
    </source>
</evidence>
<organism evidence="1 2">
    <name type="scientific">Azospirillum oleiclasticum</name>
    <dbReference type="NCBI Taxonomy" id="2735135"/>
    <lineage>
        <taxon>Bacteria</taxon>
        <taxon>Pseudomonadati</taxon>
        <taxon>Pseudomonadota</taxon>
        <taxon>Alphaproteobacteria</taxon>
        <taxon>Rhodospirillales</taxon>
        <taxon>Azospirillaceae</taxon>
        <taxon>Azospirillum</taxon>
    </lineage>
</organism>